<organism evidence="7 8">
    <name type="scientific">Hypsizygus marmoreus</name>
    <name type="common">White beech mushroom</name>
    <name type="synonym">Agaricus marmoreus</name>
    <dbReference type="NCBI Taxonomy" id="39966"/>
    <lineage>
        <taxon>Eukaryota</taxon>
        <taxon>Fungi</taxon>
        <taxon>Dikarya</taxon>
        <taxon>Basidiomycota</taxon>
        <taxon>Agaricomycotina</taxon>
        <taxon>Agaricomycetes</taxon>
        <taxon>Agaricomycetidae</taxon>
        <taxon>Agaricales</taxon>
        <taxon>Tricholomatineae</taxon>
        <taxon>Lyophyllaceae</taxon>
        <taxon>Hypsizygus</taxon>
    </lineage>
</organism>
<feature type="compositionally biased region" description="Pro residues" evidence="5">
    <location>
        <begin position="244"/>
        <end position="262"/>
    </location>
</feature>
<evidence type="ECO:0000259" key="6">
    <source>
        <dbReference type="Pfam" id="PF03467"/>
    </source>
</evidence>
<comment type="subcellular location">
    <subcellularLocation>
        <location evidence="1">Nucleus</location>
    </subcellularLocation>
</comment>
<dbReference type="GO" id="GO:0005730">
    <property type="term" value="C:nucleolus"/>
    <property type="evidence" value="ECO:0007669"/>
    <property type="project" value="TreeGrafter"/>
</dbReference>
<feature type="compositionally biased region" description="Gly residues" evidence="5">
    <location>
        <begin position="494"/>
        <end position="505"/>
    </location>
</feature>
<protein>
    <submittedName>
        <fullName evidence="7">Regulator of nonsense transcripts UPF3</fullName>
    </submittedName>
</protein>
<dbReference type="Proteomes" id="UP000076154">
    <property type="component" value="Unassembled WGS sequence"/>
</dbReference>
<evidence type="ECO:0000256" key="5">
    <source>
        <dbReference type="SAM" id="MobiDB-lite"/>
    </source>
</evidence>
<dbReference type="PANTHER" id="PTHR13112">
    <property type="entry name" value="UPF3 REGULATOR OF NONSENSE TRANSCRIPTS-LIKE PROTEIN"/>
    <property type="match status" value="1"/>
</dbReference>
<sequence>MPSTTTPKAPPTKPKKDRERKEKLPVVGERLKTVVRRLPPNLPEDVFWGSVEPWVNDETATWKAYYPGKSRKRLGKENIPSRAYIAFRNEEQLSLFSREYDGHLFRDKAGNESQAVVEFAPYQKVPSEKKKVDARNATIEKDEDYISFIESLKVNKPEPVSLETLIAARQPAPAPTTTPLLEALKAEKSASKDKEAILRNHAHYKDATILAPTPRKDEPKKKGAPPTQRAPEPTTPAGKKPSKKPIPAPPVPPSAQKPPPLPAAVAKLNVGSSNIRPKSPKPPRPPKAPQQKVVQGGAKPAAPGPSVTAIQGAATAESPIAPPPLSGSAPSVPAAGLARRTRPVIGLASRQFEAALSGAGVSAGERKSRREREREREKEKETQAADGAAGSGPVGTGTSVPPKTSPPSPRRERHAKQIREVAAPGAAAAVNVGSSGGPVNAGPAVKVPAILQRIDGPSAGAAGEQKEVGATAPVSDGALGGGGRGGRRGRGRGRGGNPGAPVRGG</sequence>
<dbReference type="STRING" id="39966.A0A369J6V2"/>
<feature type="region of interest" description="Disordered" evidence="5">
    <location>
        <begin position="353"/>
        <end position="422"/>
    </location>
</feature>
<dbReference type="InParanoid" id="A0A369J6V2"/>
<dbReference type="GO" id="GO:0045727">
    <property type="term" value="P:positive regulation of translation"/>
    <property type="evidence" value="ECO:0007669"/>
    <property type="project" value="TreeGrafter"/>
</dbReference>
<dbReference type="InterPro" id="IPR039722">
    <property type="entry name" value="Upf3"/>
</dbReference>
<dbReference type="Pfam" id="PF03467">
    <property type="entry name" value="Smg4_UPF3"/>
    <property type="match status" value="1"/>
</dbReference>
<feature type="compositionally biased region" description="Basic and acidic residues" evidence="5">
    <location>
        <begin position="364"/>
        <end position="383"/>
    </location>
</feature>
<comment type="caution">
    <text evidence="7">The sequence shown here is derived from an EMBL/GenBank/DDBJ whole genome shotgun (WGS) entry which is preliminary data.</text>
</comment>
<dbReference type="OrthoDB" id="18087at2759"/>
<feature type="region of interest" description="Disordered" evidence="5">
    <location>
        <begin position="198"/>
        <end position="334"/>
    </location>
</feature>
<comment type="similarity">
    <text evidence="2">Belongs to the RENT3 family.</text>
</comment>
<dbReference type="PANTHER" id="PTHR13112:SF0">
    <property type="entry name" value="FI21285P1"/>
    <property type="match status" value="1"/>
</dbReference>
<name>A0A369J6V2_HYPMA</name>
<feature type="domain" description="UPF3" evidence="6">
    <location>
        <begin position="29"/>
        <end position="188"/>
    </location>
</feature>
<evidence type="ECO:0000256" key="2">
    <source>
        <dbReference type="ARBA" id="ARBA00005991"/>
    </source>
</evidence>
<gene>
    <name evidence="7" type="primary">UPF3</name>
    <name evidence="7" type="ORF">Hypma_001658</name>
</gene>
<evidence type="ECO:0000256" key="1">
    <source>
        <dbReference type="ARBA" id="ARBA00004123"/>
    </source>
</evidence>
<evidence type="ECO:0000313" key="7">
    <source>
        <dbReference type="EMBL" id="RDB17122.1"/>
    </source>
</evidence>
<accession>A0A369J6V2</accession>
<keyword evidence="3" id="KW-0866">Nonsense-mediated mRNA decay</keyword>
<keyword evidence="4" id="KW-0539">Nucleus</keyword>
<feature type="region of interest" description="Disordered" evidence="5">
    <location>
        <begin position="457"/>
        <end position="505"/>
    </location>
</feature>
<dbReference type="GO" id="GO:0005737">
    <property type="term" value="C:cytoplasm"/>
    <property type="evidence" value="ECO:0007669"/>
    <property type="project" value="TreeGrafter"/>
</dbReference>
<dbReference type="Gene3D" id="3.30.70.330">
    <property type="match status" value="1"/>
</dbReference>
<dbReference type="CDD" id="cd12455">
    <property type="entry name" value="RRM_like_Smg4_UPF3"/>
    <property type="match status" value="1"/>
</dbReference>
<evidence type="ECO:0000256" key="3">
    <source>
        <dbReference type="ARBA" id="ARBA00023161"/>
    </source>
</evidence>
<proteinExistence type="inferred from homology"/>
<dbReference type="InterPro" id="IPR005120">
    <property type="entry name" value="UPF3_dom"/>
</dbReference>
<dbReference type="SUPFAM" id="SSF54928">
    <property type="entry name" value="RNA-binding domain, RBD"/>
    <property type="match status" value="1"/>
</dbReference>
<dbReference type="GO" id="GO:0003729">
    <property type="term" value="F:mRNA binding"/>
    <property type="evidence" value="ECO:0007669"/>
    <property type="project" value="TreeGrafter"/>
</dbReference>
<keyword evidence="8" id="KW-1185">Reference proteome</keyword>
<feature type="region of interest" description="Disordered" evidence="5">
    <location>
        <begin position="1"/>
        <end position="24"/>
    </location>
</feature>
<evidence type="ECO:0000313" key="8">
    <source>
        <dbReference type="Proteomes" id="UP000076154"/>
    </source>
</evidence>
<dbReference type="EMBL" id="LUEZ02000113">
    <property type="protein sequence ID" value="RDB17122.1"/>
    <property type="molecule type" value="Genomic_DNA"/>
</dbReference>
<dbReference type="GO" id="GO:0000184">
    <property type="term" value="P:nuclear-transcribed mRNA catabolic process, nonsense-mediated decay"/>
    <property type="evidence" value="ECO:0007669"/>
    <property type="project" value="UniProtKB-KW"/>
</dbReference>
<dbReference type="InterPro" id="IPR035979">
    <property type="entry name" value="RBD_domain_sf"/>
</dbReference>
<dbReference type="AlphaFoldDB" id="A0A369J6V2"/>
<feature type="compositionally biased region" description="Basic and acidic residues" evidence="5">
    <location>
        <begin position="14"/>
        <end position="24"/>
    </location>
</feature>
<reference evidence="7" key="1">
    <citation type="submission" date="2018-04" db="EMBL/GenBank/DDBJ databases">
        <title>Whole genome sequencing of Hypsizygus marmoreus.</title>
        <authorList>
            <person name="Choi I.-G."/>
            <person name="Min B."/>
            <person name="Kim J.-G."/>
            <person name="Kim S."/>
            <person name="Oh Y.-L."/>
            <person name="Kong W.-S."/>
            <person name="Park H."/>
            <person name="Jeong J."/>
            <person name="Song E.-S."/>
        </authorList>
    </citation>
    <scope>NUCLEOTIDE SEQUENCE [LARGE SCALE GENOMIC DNA]</scope>
    <source>
        <strain evidence="7">51987-8</strain>
    </source>
</reference>
<dbReference type="InterPro" id="IPR012677">
    <property type="entry name" value="Nucleotide-bd_a/b_plait_sf"/>
</dbReference>
<evidence type="ECO:0000256" key="4">
    <source>
        <dbReference type="ARBA" id="ARBA00023242"/>
    </source>
</evidence>